<evidence type="ECO:0000313" key="1">
    <source>
        <dbReference type="EMBL" id="GFS02443.1"/>
    </source>
</evidence>
<accession>A0AAV4HW48</accession>
<keyword evidence="2" id="KW-1185">Reference proteome</keyword>
<name>A0AAV4HW48_9GAST</name>
<sequence length="108" mass="12075">MDLLLSSFNLHQHVIGSTHEKGHTLDLVITNSLDQSATLQNLQLLGKTTESACPDGDPKNMCNKFQTFFEETFAKIRNNLDKDKAPSTTFSPFKGDALQSFKEVTEKK</sequence>
<organism evidence="1 2">
    <name type="scientific">Elysia marginata</name>
    <dbReference type="NCBI Taxonomy" id="1093978"/>
    <lineage>
        <taxon>Eukaryota</taxon>
        <taxon>Metazoa</taxon>
        <taxon>Spiralia</taxon>
        <taxon>Lophotrochozoa</taxon>
        <taxon>Mollusca</taxon>
        <taxon>Gastropoda</taxon>
        <taxon>Heterobranchia</taxon>
        <taxon>Euthyneura</taxon>
        <taxon>Panpulmonata</taxon>
        <taxon>Sacoglossa</taxon>
        <taxon>Placobranchoidea</taxon>
        <taxon>Plakobranchidae</taxon>
        <taxon>Elysia</taxon>
    </lineage>
</organism>
<protein>
    <submittedName>
        <fullName evidence="1">Uncharacterized protein</fullName>
    </submittedName>
</protein>
<dbReference type="Proteomes" id="UP000762676">
    <property type="component" value="Unassembled WGS sequence"/>
</dbReference>
<dbReference type="AlphaFoldDB" id="A0AAV4HW48"/>
<reference evidence="1 2" key="1">
    <citation type="journal article" date="2021" name="Elife">
        <title>Chloroplast acquisition without the gene transfer in kleptoplastic sea slugs, Plakobranchus ocellatus.</title>
        <authorList>
            <person name="Maeda T."/>
            <person name="Takahashi S."/>
            <person name="Yoshida T."/>
            <person name="Shimamura S."/>
            <person name="Takaki Y."/>
            <person name="Nagai Y."/>
            <person name="Toyoda A."/>
            <person name="Suzuki Y."/>
            <person name="Arimoto A."/>
            <person name="Ishii H."/>
            <person name="Satoh N."/>
            <person name="Nishiyama T."/>
            <person name="Hasebe M."/>
            <person name="Maruyama T."/>
            <person name="Minagawa J."/>
            <person name="Obokata J."/>
            <person name="Shigenobu S."/>
        </authorList>
    </citation>
    <scope>NUCLEOTIDE SEQUENCE [LARGE SCALE GENOMIC DNA]</scope>
</reference>
<comment type="caution">
    <text evidence="1">The sequence shown here is derived from an EMBL/GenBank/DDBJ whole genome shotgun (WGS) entry which is preliminary data.</text>
</comment>
<evidence type="ECO:0000313" key="2">
    <source>
        <dbReference type="Proteomes" id="UP000762676"/>
    </source>
</evidence>
<gene>
    <name evidence="1" type="ORF">ElyMa_001123300</name>
</gene>
<dbReference type="EMBL" id="BMAT01002239">
    <property type="protein sequence ID" value="GFS02443.1"/>
    <property type="molecule type" value="Genomic_DNA"/>
</dbReference>
<proteinExistence type="predicted"/>